<reference evidence="2" key="1">
    <citation type="submission" date="2020-04" db="EMBL/GenBank/DDBJ databases">
        <authorList>
            <person name="Alioto T."/>
            <person name="Alioto T."/>
            <person name="Gomez Garrido J."/>
        </authorList>
    </citation>
    <scope>NUCLEOTIDE SEQUENCE</scope>
    <source>
        <strain evidence="2">A484AB</strain>
    </source>
</reference>
<dbReference type="GO" id="GO:0005634">
    <property type="term" value="C:nucleus"/>
    <property type="evidence" value="ECO:0007669"/>
    <property type="project" value="TreeGrafter"/>
</dbReference>
<evidence type="ECO:0000313" key="3">
    <source>
        <dbReference type="Proteomes" id="UP001152795"/>
    </source>
</evidence>
<dbReference type="SMART" id="SM00333">
    <property type="entry name" value="TUDOR"/>
    <property type="match status" value="1"/>
</dbReference>
<dbReference type="CDD" id="cd20433">
    <property type="entry name" value="Tudor_TDRD11"/>
    <property type="match status" value="1"/>
</dbReference>
<dbReference type="GO" id="GO:0006402">
    <property type="term" value="P:mRNA catabolic process"/>
    <property type="evidence" value="ECO:0007669"/>
    <property type="project" value="TreeGrafter"/>
</dbReference>
<dbReference type="Proteomes" id="UP001152795">
    <property type="component" value="Unassembled WGS sequence"/>
</dbReference>
<dbReference type="InterPro" id="IPR035437">
    <property type="entry name" value="SNase_OB-fold_sf"/>
</dbReference>
<dbReference type="Gene3D" id="2.30.30.140">
    <property type="match status" value="1"/>
</dbReference>
<dbReference type="InterPro" id="IPR002999">
    <property type="entry name" value="Tudor"/>
</dbReference>
<dbReference type="OrthoDB" id="10023235at2759"/>
<dbReference type="FunFam" id="2.30.30.140:FF:000018">
    <property type="entry name" value="Serine/threonine-protein kinase 31"/>
    <property type="match status" value="1"/>
</dbReference>
<feature type="non-terminal residue" evidence="2">
    <location>
        <position position="399"/>
    </location>
</feature>
<proteinExistence type="predicted"/>
<dbReference type="Gene3D" id="2.40.50.90">
    <property type="match status" value="2"/>
</dbReference>
<dbReference type="Pfam" id="PF00565">
    <property type="entry name" value="SNase"/>
    <property type="match status" value="2"/>
</dbReference>
<dbReference type="GO" id="GO:0004518">
    <property type="term" value="F:nuclease activity"/>
    <property type="evidence" value="ECO:0007669"/>
    <property type="project" value="TreeGrafter"/>
</dbReference>
<dbReference type="SUPFAM" id="SSF50199">
    <property type="entry name" value="Staphylococcal nuclease"/>
    <property type="match status" value="2"/>
</dbReference>
<keyword evidence="3" id="KW-1185">Reference proteome</keyword>
<dbReference type="Pfam" id="PF00567">
    <property type="entry name" value="TUDOR"/>
    <property type="match status" value="1"/>
</dbReference>
<dbReference type="SUPFAM" id="SSF63748">
    <property type="entry name" value="Tudor/PWWP/MBT"/>
    <property type="match status" value="1"/>
</dbReference>
<accession>A0A6S7IG59</accession>
<gene>
    <name evidence="2" type="ORF">PACLA_8A059275</name>
</gene>
<dbReference type="GO" id="GO:0003723">
    <property type="term" value="F:RNA binding"/>
    <property type="evidence" value="ECO:0007669"/>
    <property type="project" value="TreeGrafter"/>
</dbReference>
<dbReference type="InterPro" id="IPR047386">
    <property type="entry name" value="Tudor_TDRD11"/>
</dbReference>
<name>A0A6S7IG59_PARCT</name>
<dbReference type="PROSITE" id="PS50304">
    <property type="entry name" value="TUDOR"/>
    <property type="match status" value="1"/>
</dbReference>
<dbReference type="GO" id="GO:0005829">
    <property type="term" value="C:cytosol"/>
    <property type="evidence" value="ECO:0007669"/>
    <property type="project" value="TreeGrafter"/>
</dbReference>
<dbReference type="AlphaFoldDB" id="A0A6S7IG59"/>
<dbReference type="PANTHER" id="PTHR12302:SF2">
    <property type="entry name" value="STAPHYLOCOCCAL NUCLEASE DOMAIN-CONTAINING PROTEIN 1"/>
    <property type="match status" value="1"/>
</dbReference>
<comment type="caution">
    <text evidence="2">The sequence shown here is derived from an EMBL/GenBank/DDBJ whole genome shotgun (WGS) entry which is preliminary data.</text>
</comment>
<evidence type="ECO:0000313" key="2">
    <source>
        <dbReference type="EMBL" id="CAB4015939.1"/>
    </source>
</evidence>
<dbReference type="PROSITE" id="PS50830">
    <property type="entry name" value="TNASE_3"/>
    <property type="match status" value="1"/>
</dbReference>
<dbReference type="PANTHER" id="PTHR12302">
    <property type="entry name" value="EBNA2 BINDING PROTEIN P100"/>
    <property type="match status" value="1"/>
</dbReference>
<dbReference type="SMART" id="SM00318">
    <property type="entry name" value="SNc"/>
    <property type="match status" value="1"/>
</dbReference>
<dbReference type="InterPro" id="IPR016071">
    <property type="entry name" value="Staphylococal_nuclease_OB-fold"/>
</dbReference>
<organism evidence="2 3">
    <name type="scientific">Paramuricea clavata</name>
    <name type="common">Red gorgonian</name>
    <name type="synonym">Violescent sea-whip</name>
    <dbReference type="NCBI Taxonomy" id="317549"/>
    <lineage>
        <taxon>Eukaryota</taxon>
        <taxon>Metazoa</taxon>
        <taxon>Cnidaria</taxon>
        <taxon>Anthozoa</taxon>
        <taxon>Octocorallia</taxon>
        <taxon>Malacalcyonacea</taxon>
        <taxon>Plexauridae</taxon>
        <taxon>Paramuricea</taxon>
    </lineage>
</organism>
<dbReference type="FunFam" id="2.40.50.90:FF:000005">
    <property type="entry name" value="Staphylococcal nuclease domain-containing protein"/>
    <property type="match status" value="1"/>
</dbReference>
<protein>
    <recommendedName>
        <fullName evidence="1">Staphylococcal nuclease domain-containing protein 1</fullName>
    </recommendedName>
</protein>
<dbReference type="EMBL" id="CACRXK020008902">
    <property type="protein sequence ID" value="CAB4015939.1"/>
    <property type="molecule type" value="Genomic_DNA"/>
</dbReference>
<evidence type="ECO:0000256" key="1">
    <source>
        <dbReference type="ARBA" id="ARBA00017230"/>
    </source>
</evidence>
<sequence>DASKAKQFLPSLQRAGRISGIVEFVASGSRLRVYLPKETCLITLLLAGIECPRMQSTGNQGHMITGEPYGEEAYNFTREHCLQKDVEIEVSACDRVGNFIGWLFIDDLNLSLSLVKEGLSGVHFSAEKSPFYSQLIMAEESAKTSKIKIWANFEETKTVEVVDDTSERQCKYEKVVITEVEGPQCFWVQHADSGTEIEQMMERLRTNLADNPPVPGSFTPRRGELCAALFTDNNWYRARVLKTSGPKEITVLYIDFGNIEVLPISKIRALPRDFASMKPQAVEYNLALVREPNDEEMKYDLNAVFKNKILNNMFLLNKEYKINNQEFVTLTNPESKEDIGRALIAEGLALVDKRNEKRFQKMVKDYLGAQDTAKKNRLNMWRYGDITEDDAKEFGYPTK</sequence>